<name>A0ABS2JX12_9GAMM</name>
<dbReference type="Proteomes" id="UP001430065">
    <property type="component" value="Unassembled WGS sequence"/>
</dbReference>
<comment type="caution">
    <text evidence="2">The sequence shown here is derived from an EMBL/GenBank/DDBJ whole genome shotgun (WGS) entry which is preliminary data.</text>
</comment>
<accession>A0ABS2JX12</accession>
<keyword evidence="3" id="KW-1185">Reference proteome</keyword>
<evidence type="ECO:0000313" key="3">
    <source>
        <dbReference type="Proteomes" id="UP001430065"/>
    </source>
</evidence>
<protein>
    <submittedName>
        <fullName evidence="2">Uncharacterized protein</fullName>
    </submittedName>
</protein>
<feature type="transmembrane region" description="Helical" evidence="1">
    <location>
        <begin position="45"/>
        <end position="72"/>
    </location>
</feature>
<evidence type="ECO:0000313" key="2">
    <source>
        <dbReference type="EMBL" id="MBM7123335.1"/>
    </source>
</evidence>
<keyword evidence="1" id="KW-0472">Membrane</keyword>
<evidence type="ECO:0000256" key="1">
    <source>
        <dbReference type="SAM" id="Phobius"/>
    </source>
</evidence>
<reference evidence="2 3" key="1">
    <citation type="submission" date="2020-10" db="EMBL/GenBank/DDBJ databases">
        <title>Phylogeny of dyella-like bacteria.</title>
        <authorList>
            <person name="Fu J."/>
        </authorList>
    </citation>
    <scope>NUCLEOTIDE SEQUENCE [LARGE SCALE GENOMIC DNA]</scope>
    <source>
        <strain evidence="2 3">THG-B117</strain>
    </source>
</reference>
<gene>
    <name evidence="2" type="ORF">ISP20_19385</name>
</gene>
<keyword evidence="1" id="KW-1133">Transmembrane helix</keyword>
<dbReference type="RefSeq" id="WP_204637781.1">
    <property type="nucleotide sequence ID" value="NZ_JADIKC010000010.1"/>
</dbReference>
<organism evidence="2 3">
    <name type="scientific">Dyella kyungheensis</name>
    <dbReference type="NCBI Taxonomy" id="1242174"/>
    <lineage>
        <taxon>Bacteria</taxon>
        <taxon>Pseudomonadati</taxon>
        <taxon>Pseudomonadota</taxon>
        <taxon>Gammaproteobacteria</taxon>
        <taxon>Lysobacterales</taxon>
        <taxon>Rhodanobacteraceae</taxon>
        <taxon>Dyella</taxon>
    </lineage>
</organism>
<dbReference type="EMBL" id="JADIKC010000010">
    <property type="protein sequence ID" value="MBM7123335.1"/>
    <property type="molecule type" value="Genomic_DNA"/>
</dbReference>
<proteinExistence type="predicted"/>
<sequence length="315" mass="36089">MATPQTIWTPKSLATGAKPKIGDQYIGMGRNVLCLRRPFLEISVLLAQMYVLVLILTIPFGVWLLYILFSVISSNPDLLWVGLLIPLSIGGFVLFAAMHLRRLKMSHIYFNRHTQHIYGKEGDQLYEGDWHGVQASPSSFVDATNVGAVRRFRLEMLVPSVRPLPPHRFWQKRMPEGMFLVRLMSNDDADPRTEFVAEVWEYVRTFMAHGPDTLPIPAEPNWWMLPLHRIVLTPREAFRHYVPWFTGEPGEHQGKRWLTLPFWAVLFPLTLSISLCWWALCCLVGIRPLLPPPEAMEGETGPLVTIEMAQRGVRP</sequence>
<feature type="transmembrane region" description="Helical" evidence="1">
    <location>
        <begin position="78"/>
        <end position="100"/>
    </location>
</feature>
<keyword evidence="1" id="KW-0812">Transmembrane</keyword>